<evidence type="ECO:0000259" key="6">
    <source>
        <dbReference type="Pfam" id="PF03151"/>
    </source>
</evidence>
<dbReference type="Proteomes" id="UP001605036">
    <property type="component" value="Unassembled WGS sequence"/>
</dbReference>
<comment type="caution">
    <text evidence="7">The sequence shown here is derived from an EMBL/GenBank/DDBJ whole genome shotgun (WGS) entry which is preliminary data.</text>
</comment>
<dbReference type="Pfam" id="PF03151">
    <property type="entry name" value="TPT"/>
    <property type="match status" value="1"/>
</dbReference>
<feature type="transmembrane region" description="Helical" evidence="5">
    <location>
        <begin position="368"/>
        <end position="392"/>
    </location>
</feature>
<gene>
    <name evidence="7" type="ORF">R1flu_000271</name>
</gene>
<feature type="domain" description="Sugar phosphate transporter" evidence="6">
    <location>
        <begin position="153"/>
        <end position="446"/>
    </location>
</feature>
<dbReference type="AlphaFoldDB" id="A0ABD1XZZ3"/>
<comment type="subcellular location">
    <subcellularLocation>
        <location evidence="1">Membrane</location>
        <topology evidence="1">Multi-pass membrane protein</topology>
    </subcellularLocation>
</comment>
<evidence type="ECO:0000256" key="2">
    <source>
        <dbReference type="ARBA" id="ARBA00022692"/>
    </source>
</evidence>
<evidence type="ECO:0000256" key="1">
    <source>
        <dbReference type="ARBA" id="ARBA00004141"/>
    </source>
</evidence>
<keyword evidence="3 5" id="KW-1133">Transmembrane helix</keyword>
<dbReference type="InterPro" id="IPR004853">
    <property type="entry name" value="Sugar_P_trans_dom"/>
</dbReference>
<feature type="transmembrane region" description="Helical" evidence="5">
    <location>
        <begin position="337"/>
        <end position="356"/>
    </location>
</feature>
<evidence type="ECO:0000313" key="7">
    <source>
        <dbReference type="EMBL" id="KAL2620066.1"/>
    </source>
</evidence>
<reference evidence="7 8" key="1">
    <citation type="submission" date="2024-09" db="EMBL/GenBank/DDBJ databases">
        <title>Chromosome-scale assembly of Riccia fluitans.</title>
        <authorList>
            <person name="Paukszto L."/>
            <person name="Sawicki J."/>
            <person name="Karawczyk K."/>
            <person name="Piernik-Szablinska J."/>
            <person name="Szczecinska M."/>
            <person name="Mazdziarz M."/>
        </authorList>
    </citation>
    <scope>NUCLEOTIDE SEQUENCE [LARGE SCALE GENOMIC DNA]</scope>
    <source>
        <strain evidence="7">Rf_01</strain>
        <tissue evidence="7">Aerial parts of the thallus</tissue>
    </source>
</reference>
<feature type="transmembrane region" description="Helical" evidence="5">
    <location>
        <begin position="277"/>
        <end position="295"/>
    </location>
</feature>
<feature type="transmembrane region" description="Helical" evidence="5">
    <location>
        <begin position="307"/>
        <end position="325"/>
    </location>
</feature>
<accession>A0ABD1XZZ3</accession>
<evidence type="ECO:0000256" key="3">
    <source>
        <dbReference type="ARBA" id="ARBA00022989"/>
    </source>
</evidence>
<dbReference type="EMBL" id="JBHFFA010000006">
    <property type="protein sequence ID" value="KAL2620066.1"/>
    <property type="molecule type" value="Genomic_DNA"/>
</dbReference>
<feature type="transmembrane region" description="Helical" evidence="5">
    <location>
        <begin position="148"/>
        <end position="167"/>
    </location>
</feature>
<protein>
    <recommendedName>
        <fullName evidence="6">Sugar phosphate transporter domain-containing protein</fullName>
    </recommendedName>
</protein>
<organism evidence="7 8">
    <name type="scientific">Riccia fluitans</name>
    <dbReference type="NCBI Taxonomy" id="41844"/>
    <lineage>
        <taxon>Eukaryota</taxon>
        <taxon>Viridiplantae</taxon>
        <taxon>Streptophyta</taxon>
        <taxon>Embryophyta</taxon>
        <taxon>Marchantiophyta</taxon>
        <taxon>Marchantiopsida</taxon>
        <taxon>Marchantiidae</taxon>
        <taxon>Marchantiales</taxon>
        <taxon>Ricciaceae</taxon>
        <taxon>Riccia</taxon>
    </lineage>
</organism>
<keyword evidence="8" id="KW-1185">Reference proteome</keyword>
<sequence length="454" mass="49737">MLRLHPVSTCHHTSRACSGNGRDVYHYNYKSIIKTGTTRRRGQTPVELQPTPILSSSVWIGTRSRGLKEFRGGKKFTWNQRGDRLHQSYRLLLEKGGGASAADRLCAARNMSKMNPVLPISVPPGTIATLKEDHKEGKVKTQRMTRRGALVALSYMGCAVMLVMFNKAALSSYSFPCANVITVLQMICSTALLFLLRSLNVITFAGEGNGVVDLAADGFVPMRTLKRTAPLSIAYLFYMVVGMASIRGVNVPMYTTLRRTTVLFTMVMEYFLAGQKHSSPIVSSVGVIVLGAFIAGARDLSFDAQGYMTVLLSNLTTAIYLSTISRIGKTTGLNSFGLMWCNGVICGPILFFWIIVSGELGKALQFPAVFFPGFQLVIVLSCMMAFCLNYTIFLNTSLNSPLTQTMCGNLKDLGTVLIGWLWFGGLPFDWLNVIGQFLGFVGSGVYAYCKLKGK</sequence>
<keyword evidence="2 5" id="KW-0812">Transmembrane</keyword>
<dbReference type="PANTHER" id="PTHR11132">
    <property type="entry name" value="SOLUTE CARRIER FAMILY 35"/>
    <property type="match status" value="1"/>
</dbReference>
<name>A0ABD1XZZ3_9MARC</name>
<keyword evidence="4 5" id="KW-0472">Membrane</keyword>
<evidence type="ECO:0000313" key="8">
    <source>
        <dbReference type="Proteomes" id="UP001605036"/>
    </source>
</evidence>
<evidence type="ECO:0000256" key="4">
    <source>
        <dbReference type="ARBA" id="ARBA00023136"/>
    </source>
</evidence>
<evidence type="ECO:0000256" key="5">
    <source>
        <dbReference type="SAM" id="Phobius"/>
    </source>
</evidence>
<proteinExistence type="predicted"/>
<dbReference type="InterPro" id="IPR050186">
    <property type="entry name" value="TPT_transporter"/>
</dbReference>
<feature type="transmembrane region" description="Helical" evidence="5">
    <location>
        <begin position="233"/>
        <end position="257"/>
    </location>
</feature>
<dbReference type="GO" id="GO:0016020">
    <property type="term" value="C:membrane"/>
    <property type="evidence" value="ECO:0007669"/>
    <property type="project" value="UniProtKB-SubCell"/>
</dbReference>